<dbReference type="Gene3D" id="3.40.50.300">
    <property type="entry name" value="P-loop containing nucleotide triphosphate hydrolases"/>
    <property type="match status" value="2"/>
</dbReference>
<comment type="function">
    <text evidence="8 10">GTPase that plays an essential role in the late steps of ribosome biogenesis.</text>
</comment>
<comment type="subunit">
    <text evidence="8">Associates with the 50S ribosomal subunit.</text>
</comment>
<dbReference type="InterPro" id="IPR005225">
    <property type="entry name" value="Small_GTP-bd"/>
</dbReference>
<feature type="binding site" evidence="8">
    <location>
        <begin position="56"/>
        <end position="60"/>
    </location>
    <ligand>
        <name>GTP</name>
        <dbReference type="ChEBI" id="CHEBI:37565"/>
        <label>1</label>
    </ligand>
</feature>
<dbReference type="InterPro" id="IPR032859">
    <property type="entry name" value="KH_dom-like"/>
</dbReference>
<evidence type="ECO:0000256" key="3">
    <source>
        <dbReference type="ARBA" id="ARBA00022517"/>
    </source>
</evidence>
<evidence type="ECO:0000256" key="1">
    <source>
        <dbReference type="ARBA" id="ARBA00008279"/>
    </source>
</evidence>
<dbReference type="PANTHER" id="PTHR43834:SF6">
    <property type="entry name" value="GTPASE DER"/>
    <property type="match status" value="1"/>
</dbReference>
<keyword evidence="13" id="KW-1185">Reference proteome</keyword>
<dbReference type="InterPro" id="IPR016484">
    <property type="entry name" value="GTPase_Der"/>
</dbReference>
<dbReference type="CDD" id="cd01895">
    <property type="entry name" value="EngA2"/>
    <property type="match status" value="1"/>
</dbReference>
<dbReference type="InterPro" id="IPR006073">
    <property type="entry name" value="GTP-bd"/>
</dbReference>
<comment type="similarity">
    <text evidence="1 8 9 10">Belongs to the TRAFAC class TrmE-Era-EngA-EngB-Septin-like GTPase superfamily. EngA (Der) GTPase family.</text>
</comment>
<evidence type="ECO:0000256" key="8">
    <source>
        <dbReference type="HAMAP-Rule" id="MF_00195"/>
    </source>
</evidence>
<comment type="caution">
    <text evidence="8">Lacks conserved residue(s) required for the propagation of feature annotation.</text>
</comment>
<dbReference type="FunFam" id="3.30.300.20:FF:000004">
    <property type="entry name" value="GTPase Der"/>
    <property type="match status" value="1"/>
</dbReference>
<dbReference type="InterPro" id="IPR015946">
    <property type="entry name" value="KH_dom-like_a/b"/>
</dbReference>
<feature type="binding site" evidence="8">
    <location>
        <begin position="228"/>
        <end position="232"/>
    </location>
    <ligand>
        <name>GTP</name>
        <dbReference type="ChEBI" id="CHEBI:37565"/>
        <label>2</label>
    </ligand>
</feature>
<keyword evidence="5 8" id="KW-0547">Nucleotide-binding</keyword>
<name>A0A7W0CAQ4_9BACT</name>
<sequence length="452" mass="50644">MKPVVAIVGPPNAGKSTLFNRLTKTRSALVDDFPGVTRDRHYAAASWNDVDFDIVDTGGFFALDKDAFAQKTHDQIRQAIADADAVILLFDGASGISAFDRDLVDLVRGFSMPVFFAVNKIDHPGREEHLYEFYALGAEPLYALSSAHGHGIAGLLDDVAAALPETKTETESDPVRMAVVGRPNVGKSSLINRIMGEDRVIVSEQAGTTRDSIDTLCRVNDRPYLLIDTAGVRRKSRVKQKIEKYAIIKAMESLDRCDIALIMLDAAAGITEQDVRIAGYAFEKGKACIFLLNKWDLVEKSDRVFKQIKEDIRYQAKYLSFAPILTISALTGRRVPKVFEFADAVYAQYTHRIGTGPLNRIIEAATTRTEPSMHHGRRLKFYYAAQTGTRPPTFVCFVNYPEGVHFSYQRYLINQIREAAGLDMVPIRLWLRKRGEQRPRKAPKKKKSVRTR</sequence>
<keyword evidence="4 10" id="KW-0677">Repeat</keyword>
<keyword evidence="6 8" id="KW-0342">GTP-binding</keyword>
<dbReference type="PANTHER" id="PTHR43834">
    <property type="entry name" value="GTPASE DER"/>
    <property type="match status" value="1"/>
</dbReference>
<gene>
    <name evidence="8" type="primary">der</name>
    <name evidence="12" type="ORF">HNR65_002623</name>
</gene>
<dbReference type="InterPro" id="IPR031166">
    <property type="entry name" value="G_ENGA"/>
</dbReference>
<dbReference type="Proteomes" id="UP000525298">
    <property type="component" value="Unassembled WGS sequence"/>
</dbReference>
<accession>A0A7W0CAQ4</accession>
<dbReference type="HAMAP" id="MF_00195">
    <property type="entry name" value="GTPase_Der"/>
    <property type="match status" value="1"/>
</dbReference>
<evidence type="ECO:0000256" key="2">
    <source>
        <dbReference type="ARBA" id="ARBA00020953"/>
    </source>
</evidence>
<dbReference type="PIRSF" id="PIRSF006485">
    <property type="entry name" value="GTP-binding_EngA"/>
    <property type="match status" value="1"/>
</dbReference>
<proteinExistence type="inferred from homology"/>
<evidence type="ECO:0000256" key="4">
    <source>
        <dbReference type="ARBA" id="ARBA00022737"/>
    </source>
</evidence>
<evidence type="ECO:0000313" key="13">
    <source>
        <dbReference type="Proteomes" id="UP000525298"/>
    </source>
</evidence>
<feature type="binding site" evidence="8">
    <location>
        <begin position="119"/>
        <end position="122"/>
    </location>
    <ligand>
        <name>GTP</name>
        <dbReference type="ChEBI" id="CHEBI:37565"/>
        <label>1</label>
    </ligand>
</feature>
<dbReference type="GO" id="GO:0005525">
    <property type="term" value="F:GTP binding"/>
    <property type="evidence" value="ECO:0007669"/>
    <property type="project" value="UniProtKB-UniRule"/>
</dbReference>
<dbReference type="Gene3D" id="3.30.300.20">
    <property type="match status" value="1"/>
</dbReference>
<feature type="domain" description="EngA-type G" evidence="11">
    <location>
        <begin position="175"/>
        <end position="350"/>
    </location>
</feature>
<dbReference type="EMBL" id="JACDUS010000008">
    <property type="protein sequence ID" value="MBA2882281.1"/>
    <property type="molecule type" value="Genomic_DNA"/>
</dbReference>
<dbReference type="Pfam" id="PF14714">
    <property type="entry name" value="KH_dom-like"/>
    <property type="match status" value="1"/>
</dbReference>
<organism evidence="12 13">
    <name type="scientific">Desulfosalsimonas propionicica</name>
    <dbReference type="NCBI Taxonomy" id="332175"/>
    <lineage>
        <taxon>Bacteria</taxon>
        <taxon>Pseudomonadati</taxon>
        <taxon>Thermodesulfobacteriota</taxon>
        <taxon>Desulfobacteria</taxon>
        <taxon>Desulfobacterales</taxon>
        <taxon>Desulfosalsimonadaceae</taxon>
        <taxon>Desulfosalsimonas</taxon>
    </lineage>
</organism>
<protein>
    <recommendedName>
        <fullName evidence="2 8">GTPase Der</fullName>
    </recommendedName>
    <alternativeName>
        <fullName evidence="7 8">GTP-binding protein EngA</fullName>
    </alternativeName>
</protein>
<evidence type="ECO:0000256" key="10">
    <source>
        <dbReference type="RuleBase" id="RU004481"/>
    </source>
</evidence>
<dbReference type="GO" id="GO:0043022">
    <property type="term" value="F:ribosome binding"/>
    <property type="evidence" value="ECO:0007669"/>
    <property type="project" value="TreeGrafter"/>
</dbReference>
<dbReference type="Pfam" id="PF01926">
    <property type="entry name" value="MMR_HSR1"/>
    <property type="match status" value="2"/>
</dbReference>
<dbReference type="PROSITE" id="PS51712">
    <property type="entry name" value="G_ENGA"/>
    <property type="match status" value="1"/>
</dbReference>
<dbReference type="SUPFAM" id="SSF52540">
    <property type="entry name" value="P-loop containing nucleoside triphosphate hydrolases"/>
    <property type="match status" value="2"/>
</dbReference>
<keyword evidence="3 8" id="KW-0690">Ribosome biogenesis</keyword>
<feature type="binding site" evidence="8">
    <location>
        <begin position="293"/>
        <end position="296"/>
    </location>
    <ligand>
        <name>GTP</name>
        <dbReference type="ChEBI" id="CHEBI:37565"/>
        <label>2</label>
    </ligand>
</feature>
<evidence type="ECO:0000256" key="7">
    <source>
        <dbReference type="ARBA" id="ARBA00032345"/>
    </source>
</evidence>
<feature type="binding site" evidence="8">
    <location>
        <begin position="181"/>
        <end position="188"/>
    </location>
    <ligand>
        <name>GTP</name>
        <dbReference type="ChEBI" id="CHEBI:37565"/>
        <label>2</label>
    </ligand>
</feature>
<dbReference type="AlphaFoldDB" id="A0A7W0CAQ4"/>
<evidence type="ECO:0000256" key="6">
    <source>
        <dbReference type="ARBA" id="ARBA00023134"/>
    </source>
</evidence>
<dbReference type="CDD" id="cd01894">
    <property type="entry name" value="EngA1"/>
    <property type="match status" value="1"/>
</dbReference>
<comment type="caution">
    <text evidence="12">The sequence shown here is derived from an EMBL/GenBank/DDBJ whole genome shotgun (WGS) entry which is preliminary data.</text>
</comment>
<dbReference type="NCBIfam" id="TIGR00231">
    <property type="entry name" value="small_GTP"/>
    <property type="match status" value="2"/>
</dbReference>
<dbReference type="GO" id="GO:0042254">
    <property type="term" value="P:ribosome biogenesis"/>
    <property type="evidence" value="ECO:0007669"/>
    <property type="project" value="UniProtKB-KW"/>
</dbReference>
<evidence type="ECO:0000259" key="11">
    <source>
        <dbReference type="PROSITE" id="PS51712"/>
    </source>
</evidence>
<evidence type="ECO:0000256" key="9">
    <source>
        <dbReference type="PROSITE-ProRule" id="PRU01049"/>
    </source>
</evidence>
<dbReference type="RefSeq" id="WP_181551921.1">
    <property type="nucleotide sequence ID" value="NZ_JACDUS010000008.1"/>
</dbReference>
<dbReference type="NCBIfam" id="TIGR03594">
    <property type="entry name" value="GTPase_EngA"/>
    <property type="match status" value="1"/>
</dbReference>
<evidence type="ECO:0000313" key="12">
    <source>
        <dbReference type="EMBL" id="MBA2882281.1"/>
    </source>
</evidence>
<dbReference type="FunFam" id="3.40.50.300:FF:000040">
    <property type="entry name" value="GTPase Der"/>
    <property type="match status" value="1"/>
</dbReference>
<evidence type="ECO:0000256" key="5">
    <source>
        <dbReference type="ARBA" id="ARBA00022741"/>
    </source>
</evidence>
<dbReference type="InterPro" id="IPR027417">
    <property type="entry name" value="P-loop_NTPase"/>
</dbReference>
<reference evidence="12 13" key="1">
    <citation type="submission" date="2020-07" db="EMBL/GenBank/DDBJ databases">
        <title>Genomic Encyclopedia of Type Strains, Phase IV (KMG-IV): sequencing the most valuable type-strain genomes for metagenomic binning, comparative biology and taxonomic classification.</title>
        <authorList>
            <person name="Goeker M."/>
        </authorList>
    </citation>
    <scope>NUCLEOTIDE SEQUENCE [LARGE SCALE GENOMIC DNA]</scope>
    <source>
        <strain evidence="12 13">DSM 17721</strain>
    </source>
</reference>